<dbReference type="GO" id="GO:0050806">
    <property type="term" value="P:positive regulation of synaptic transmission"/>
    <property type="evidence" value="ECO:0007669"/>
    <property type="project" value="TreeGrafter"/>
</dbReference>
<keyword evidence="5" id="KW-1185">Reference proteome</keyword>
<dbReference type="Pfam" id="PF00168">
    <property type="entry name" value="C2"/>
    <property type="match status" value="1"/>
</dbReference>
<dbReference type="InterPro" id="IPR000008">
    <property type="entry name" value="C2_dom"/>
</dbReference>
<comment type="subcellular location">
    <subcellularLocation>
        <location evidence="2">Synapse</location>
    </subcellularLocation>
</comment>
<protein>
    <recommendedName>
        <fullName evidence="3">C2 domain-containing protein</fullName>
    </recommendedName>
</protein>
<dbReference type="PANTHER" id="PTHR12157:SF25">
    <property type="entry name" value="REGULATING SYNAPTIC MEMBRANE EXOCYTOSIS PROTEIN 3"/>
    <property type="match status" value="1"/>
</dbReference>
<dbReference type="GO" id="GO:2000300">
    <property type="term" value="P:regulation of synaptic vesicle exocytosis"/>
    <property type="evidence" value="ECO:0007669"/>
    <property type="project" value="TreeGrafter"/>
</dbReference>
<dbReference type="GO" id="GO:0042391">
    <property type="term" value="P:regulation of membrane potential"/>
    <property type="evidence" value="ECO:0007669"/>
    <property type="project" value="TreeGrafter"/>
</dbReference>
<organism evidence="4 5">
    <name type="scientific">Coptotermes formosanus</name>
    <name type="common">Formosan subterranean termite</name>
    <dbReference type="NCBI Taxonomy" id="36987"/>
    <lineage>
        <taxon>Eukaryota</taxon>
        <taxon>Metazoa</taxon>
        <taxon>Ecdysozoa</taxon>
        <taxon>Arthropoda</taxon>
        <taxon>Hexapoda</taxon>
        <taxon>Insecta</taxon>
        <taxon>Pterygota</taxon>
        <taxon>Neoptera</taxon>
        <taxon>Polyneoptera</taxon>
        <taxon>Dictyoptera</taxon>
        <taxon>Blattodea</taxon>
        <taxon>Blattoidea</taxon>
        <taxon>Termitoidae</taxon>
        <taxon>Rhinotermitidae</taxon>
        <taxon>Coptotermes</taxon>
    </lineage>
</organism>
<dbReference type="GO" id="GO:0042734">
    <property type="term" value="C:presynaptic membrane"/>
    <property type="evidence" value="ECO:0007669"/>
    <property type="project" value="TreeGrafter"/>
</dbReference>
<accession>A0A6L2Q2B5</accession>
<comment type="caution">
    <text evidence="4">The sequence shown here is derived from an EMBL/GenBank/DDBJ whole genome shotgun (WGS) entry which is preliminary data.</text>
</comment>
<feature type="domain" description="C2" evidence="3">
    <location>
        <begin position="6"/>
        <end position="127"/>
    </location>
</feature>
<proteinExistence type="predicted"/>
<dbReference type="InterPro" id="IPR039032">
    <property type="entry name" value="Rim-like"/>
</dbReference>
<dbReference type="GO" id="GO:0044325">
    <property type="term" value="F:transmembrane transporter binding"/>
    <property type="evidence" value="ECO:0007669"/>
    <property type="project" value="TreeGrafter"/>
</dbReference>
<name>A0A6L2Q2B5_COPFO</name>
<sequence>MDQHHHPGEVQLQVCYDKQAHILYVIVKRARNLRTYQGIPPDPLIKVYLLPGRVMGNQRQTRYFSKTCDPEWNTTMVYENVSPEELSTRYLEVTAWNYDVYNRNHSLGGVLLNLADPSVVDEEAHWYPLQDNPMLQASLNSHDSGIS</sequence>
<evidence type="ECO:0000259" key="3">
    <source>
        <dbReference type="PROSITE" id="PS50004"/>
    </source>
</evidence>
<evidence type="ECO:0000313" key="5">
    <source>
        <dbReference type="Proteomes" id="UP000502823"/>
    </source>
</evidence>
<dbReference type="GO" id="GO:0048167">
    <property type="term" value="P:regulation of synaptic plasticity"/>
    <property type="evidence" value="ECO:0007669"/>
    <property type="project" value="TreeGrafter"/>
</dbReference>
<keyword evidence="1" id="KW-0770">Synapse</keyword>
<dbReference type="Proteomes" id="UP000502823">
    <property type="component" value="Unassembled WGS sequence"/>
</dbReference>
<dbReference type="SMART" id="SM00239">
    <property type="entry name" value="C2"/>
    <property type="match status" value="1"/>
</dbReference>
<dbReference type="GO" id="GO:0048788">
    <property type="term" value="C:cytoskeleton of presynaptic active zone"/>
    <property type="evidence" value="ECO:0007669"/>
    <property type="project" value="TreeGrafter"/>
</dbReference>
<dbReference type="GO" id="GO:0031267">
    <property type="term" value="F:small GTPase binding"/>
    <property type="evidence" value="ECO:0007669"/>
    <property type="project" value="InterPro"/>
</dbReference>
<dbReference type="GO" id="GO:0048791">
    <property type="term" value="P:calcium ion-regulated exocytosis of neurotransmitter"/>
    <property type="evidence" value="ECO:0007669"/>
    <property type="project" value="TreeGrafter"/>
</dbReference>
<dbReference type="Gene3D" id="2.60.40.150">
    <property type="entry name" value="C2 domain"/>
    <property type="match status" value="1"/>
</dbReference>
<evidence type="ECO:0000313" key="4">
    <source>
        <dbReference type="EMBL" id="GFG38949.1"/>
    </source>
</evidence>
<dbReference type="InterPro" id="IPR035892">
    <property type="entry name" value="C2_domain_sf"/>
</dbReference>
<evidence type="ECO:0000256" key="1">
    <source>
        <dbReference type="ARBA" id="ARBA00023018"/>
    </source>
</evidence>
<evidence type="ECO:0000256" key="2">
    <source>
        <dbReference type="ARBA" id="ARBA00034103"/>
    </source>
</evidence>
<dbReference type="OrthoDB" id="67688at2759"/>
<dbReference type="SUPFAM" id="SSF49562">
    <property type="entry name" value="C2 domain (Calcium/lipid-binding domain, CaLB)"/>
    <property type="match status" value="1"/>
</dbReference>
<dbReference type="PROSITE" id="PS50004">
    <property type="entry name" value="C2"/>
    <property type="match status" value="1"/>
</dbReference>
<dbReference type="EMBL" id="BLKM01000839">
    <property type="protein sequence ID" value="GFG38949.1"/>
    <property type="molecule type" value="Genomic_DNA"/>
</dbReference>
<gene>
    <name evidence="4" type="ORF">Cfor_12554</name>
</gene>
<dbReference type="PANTHER" id="PTHR12157">
    <property type="entry name" value="REGULATING SYNAPTIC MEMBRANE EXOCYTOSIS PROTEIN"/>
    <property type="match status" value="1"/>
</dbReference>
<dbReference type="InParanoid" id="A0A6L2Q2B5"/>
<dbReference type="AlphaFoldDB" id="A0A6L2Q2B5"/>
<reference evidence="5" key="1">
    <citation type="submission" date="2020-01" db="EMBL/GenBank/DDBJ databases">
        <title>Draft genome sequence of the Termite Coptotermes fromosanus.</title>
        <authorList>
            <person name="Itakura S."/>
            <person name="Yosikawa Y."/>
            <person name="Umezawa K."/>
        </authorList>
    </citation>
    <scope>NUCLEOTIDE SEQUENCE [LARGE SCALE GENOMIC DNA]</scope>
</reference>